<evidence type="ECO:0000313" key="1">
    <source>
        <dbReference type="EMBL" id="JAH85099.1"/>
    </source>
</evidence>
<dbReference type="EMBL" id="GBXM01023478">
    <property type="protein sequence ID" value="JAH85099.1"/>
    <property type="molecule type" value="Transcribed_RNA"/>
</dbReference>
<reference evidence="1" key="1">
    <citation type="submission" date="2014-11" db="EMBL/GenBank/DDBJ databases">
        <authorList>
            <person name="Amaro Gonzalez C."/>
        </authorList>
    </citation>
    <scope>NUCLEOTIDE SEQUENCE</scope>
</reference>
<name>A0A0E9W3Z6_ANGAN</name>
<reference evidence="1" key="2">
    <citation type="journal article" date="2015" name="Fish Shellfish Immunol.">
        <title>Early steps in the European eel (Anguilla anguilla)-Vibrio vulnificus interaction in the gills: Role of the RtxA13 toxin.</title>
        <authorList>
            <person name="Callol A."/>
            <person name="Pajuelo D."/>
            <person name="Ebbesson L."/>
            <person name="Teles M."/>
            <person name="MacKenzie S."/>
            <person name="Amaro C."/>
        </authorList>
    </citation>
    <scope>NUCLEOTIDE SEQUENCE</scope>
</reference>
<sequence length="41" mass="4524">MLLSQLSRFLPLCTLTVKTKCTLLHVYVSGNNCQQTTAIPS</sequence>
<organism evidence="1">
    <name type="scientific">Anguilla anguilla</name>
    <name type="common">European freshwater eel</name>
    <name type="synonym">Muraena anguilla</name>
    <dbReference type="NCBI Taxonomy" id="7936"/>
    <lineage>
        <taxon>Eukaryota</taxon>
        <taxon>Metazoa</taxon>
        <taxon>Chordata</taxon>
        <taxon>Craniata</taxon>
        <taxon>Vertebrata</taxon>
        <taxon>Euteleostomi</taxon>
        <taxon>Actinopterygii</taxon>
        <taxon>Neopterygii</taxon>
        <taxon>Teleostei</taxon>
        <taxon>Anguilliformes</taxon>
        <taxon>Anguillidae</taxon>
        <taxon>Anguilla</taxon>
    </lineage>
</organism>
<dbReference type="AlphaFoldDB" id="A0A0E9W3Z6"/>
<accession>A0A0E9W3Z6</accession>
<protein>
    <submittedName>
        <fullName evidence="1">Uncharacterized protein</fullName>
    </submittedName>
</protein>
<proteinExistence type="predicted"/>